<gene>
    <name evidence="1" type="ORF">NECAME_08641</name>
</gene>
<proteinExistence type="predicted"/>
<protein>
    <submittedName>
        <fullName evidence="1">Uncharacterized protein</fullName>
    </submittedName>
</protein>
<dbReference type="KEGG" id="nai:NECAME_08641"/>
<reference evidence="2" key="1">
    <citation type="journal article" date="2014" name="Nat. Genet.">
        <title>Genome of the human hookworm Necator americanus.</title>
        <authorList>
            <person name="Tang Y.T."/>
            <person name="Gao X."/>
            <person name="Rosa B.A."/>
            <person name="Abubucker S."/>
            <person name="Hallsworth-Pepin K."/>
            <person name="Martin J."/>
            <person name="Tyagi R."/>
            <person name="Heizer E."/>
            <person name="Zhang X."/>
            <person name="Bhonagiri-Palsikar V."/>
            <person name="Minx P."/>
            <person name="Warren W.C."/>
            <person name="Wang Q."/>
            <person name="Zhan B."/>
            <person name="Hotez P.J."/>
            <person name="Sternberg P.W."/>
            <person name="Dougall A."/>
            <person name="Gaze S.T."/>
            <person name="Mulvenna J."/>
            <person name="Sotillo J."/>
            <person name="Ranganathan S."/>
            <person name="Rabelo E.M."/>
            <person name="Wilson R.K."/>
            <person name="Felgner P.L."/>
            <person name="Bethony J."/>
            <person name="Hawdon J.M."/>
            <person name="Gasser R.B."/>
            <person name="Loukas A."/>
            <person name="Mitreva M."/>
        </authorList>
    </citation>
    <scope>NUCLEOTIDE SEQUENCE [LARGE SCALE GENOMIC DNA]</scope>
</reference>
<dbReference type="AlphaFoldDB" id="W2TGS4"/>
<evidence type="ECO:0000313" key="1">
    <source>
        <dbReference type="EMBL" id="ETN81240.1"/>
    </source>
</evidence>
<sequence length="70" mass="7785">MSLNLRLPPPPPPKANKAIGKGSFGFYPRMEKVHISSSSFLSLSSFTENDRSQLAMVASRTHSNRQKSYC</sequence>
<dbReference type="EMBL" id="KI658800">
    <property type="protein sequence ID" value="ETN81240.1"/>
    <property type="molecule type" value="Genomic_DNA"/>
</dbReference>
<evidence type="ECO:0000313" key="2">
    <source>
        <dbReference type="Proteomes" id="UP000053676"/>
    </source>
</evidence>
<name>W2TGS4_NECAM</name>
<organism evidence="1 2">
    <name type="scientific">Necator americanus</name>
    <name type="common">Human hookworm</name>
    <dbReference type="NCBI Taxonomy" id="51031"/>
    <lineage>
        <taxon>Eukaryota</taxon>
        <taxon>Metazoa</taxon>
        <taxon>Ecdysozoa</taxon>
        <taxon>Nematoda</taxon>
        <taxon>Chromadorea</taxon>
        <taxon>Rhabditida</taxon>
        <taxon>Rhabditina</taxon>
        <taxon>Rhabditomorpha</taxon>
        <taxon>Strongyloidea</taxon>
        <taxon>Ancylostomatidae</taxon>
        <taxon>Bunostominae</taxon>
        <taxon>Necator</taxon>
    </lineage>
</organism>
<accession>W2TGS4</accession>
<dbReference type="Proteomes" id="UP000053676">
    <property type="component" value="Unassembled WGS sequence"/>
</dbReference>
<keyword evidence="2" id="KW-1185">Reference proteome</keyword>